<proteinExistence type="predicted"/>
<dbReference type="InterPro" id="IPR033764">
    <property type="entry name" value="Sdr_B"/>
</dbReference>
<dbReference type="RefSeq" id="WP_168774520.1">
    <property type="nucleotide sequence ID" value="NZ_JAABNR010000007.1"/>
</dbReference>
<evidence type="ECO:0000256" key="2">
    <source>
        <dbReference type="ARBA" id="ARBA00022525"/>
    </source>
</evidence>
<dbReference type="EMBL" id="JAABNR010000007">
    <property type="protein sequence ID" value="NBZ87707.1"/>
    <property type="molecule type" value="Genomic_DNA"/>
</dbReference>
<evidence type="ECO:0000256" key="3">
    <source>
        <dbReference type="ARBA" id="ARBA00022729"/>
    </source>
</evidence>
<dbReference type="Gene3D" id="2.60.120.260">
    <property type="entry name" value="Galactose-binding domain-like"/>
    <property type="match status" value="1"/>
</dbReference>
<protein>
    <submittedName>
        <fullName evidence="6">Uncharacterized protein</fullName>
    </submittedName>
</protein>
<evidence type="ECO:0000313" key="7">
    <source>
        <dbReference type="Proteomes" id="UP001193501"/>
    </source>
</evidence>
<feature type="domain" description="SD-repeat containing protein B" evidence="4">
    <location>
        <begin position="305"/>
        <end position="384"/>
    </location>
</feature>
<gene>
    <name evidence="6" type="ORF">GV832_08965</name>
</gene>
<dbReference type="Proteomes" id="UP001193501">
    <property type="component" value="Unassembled WGS sequence"/>
</dbReference>
<evidence type="ECO:0000259" key="5">
    <source>
        <dbReference type="Pfam" id="PF17803"/>
    </source>
</evidence>
<dbReference type="InterPro" id="IPR051417">
    <property type="entry name" value="SDr/BOS_complex"/>
</dbReference>
<dbReference type="PANTHER" id="PTHR23303">
    <property type="entry name" value="CARBOXYPEPTIDASE REGULATORY REGION-CONTAINING"/>
    <property type="match status" value="1"/>
</dbReference>
<keyword evidence="3" id="KW-0732">Signal</keyword>
<dbReference type="InterPro" id="IPR013783">
    <property type="entry name" value="Ig-like_fold"/>
</dbReference>
<feature type="domain" description="RapA2 cadherin-like" evidence="5">
    <location>
        <begin position="633"/>
        <end position="703"/>
    </location>
</feature>
<dbReference type="GO" id="GO:0005576">
    <property type="term" value="C:extracellular region"/>
    <property type="evidence" value="ECO:0007669"/>
    <property type="project" value="UniProtKB-SubCell"/>
</dbReference>
<dbReference type="Gene3D" id="2.60.40.10">
    <property type="entry name" value="Immunoglobulins"/>
    <property type="match status" value="4"/>
</dbReference>
<evidence type="ECO:0000313" key="6">
    <source>
        <dbReference type="EMBL" id="NBZ87707.1"/>
    </source>
</evidence>
<evidence type="ECO:0000256" key="1">
    <source>
        <dbReference type="ARBA" id="ARBA00004613"/>
    </source>
</evidence>
<keyword evidence="2" id="KW-0964">Secreted</keyword>
<dbReference type="Pfam" id="PF17210">
    <property type="entry name" value="SdrD_B"/>
    <property type="match status" value="4"/>
</dbReference>
<dbReference type="Pfam" id="PF17803">
    <property type="entry name" value="Cadherin_4"/>
    <property type="match status" value="1"/>
</dbReference>
<comment type="caution">
    <text evidence="6">The sequence shown here is derived from an EMBL/GenBank/DDBJ whole genome shotgun (WGS) entry which is preliminary data.</text>
</comment>
<dbReference type="InterPro" id="IPR040853">
    <property type="entry name" value="RapA2_cadherin-like"/>
</dbReference>
<organism evidence="6 7">
    <name type="scientific">Stagnihabitans tardus</name>
    <dbReference type="NCBI Taxonomy" id="2699202"/>
    <lineage>
        <taxon>Bacteria</taxon>
        <taxon>Pseudomonadati</taxon>
        <taxon>Pseudomonadota</taxon>
        <taxon>Alphaproteobacteria</taxon>
        <taxon>Rhodobacterales</taxon>
        <taxon>Paracoccaceae</taxon>
        <taxon>Stagnihabitans</taxon>
    </lineage>
</organism>
<evidence type="ECO:0000259" key="4">
    <source>
        <dbReference type="Pfam" id="PF17210"/>
    </source>
</evidence>
<accession>A0AAE4Y9R1</accession>
<dbReference type="SUPFAM" id="SSF117074">
    <property type="entry name" value="Hypothetical protein PA1324"/>
    <property type="match status" value="4"/>
</dbReference>
<keyword evidence="7" id="KW-1185">Reference proteome</keyword>
<dbReference type="PANTHER" id="PTHR23303:SF15">
    <property type="entry name" value="COLOSSIN-A"/>
    <property type="match status" value="1"/>
</dbReference>
<feature type="domain" description="SD-repeat containing protein B" evidence="4">
    <location>
        <begin position="31"/>
        <end position="133"/>
    </location>
</feature>
<feature type="domain" description="SD-repeat containing protein B" evidence="4">
    <location>
        <begin position="408"/>
        <end position="512"/>
    </location>
</feature>
<name>A0AAE4Y9R1_9RHOB</name>
<sequence length="975" mass="100905">MTYCAPTTYHSYSCKSNDWNASSISGRYSLDANRDNTERNGSGFDAGVAGKKVYLLDSYGRVVASTTTSDDGSYKFAQLKAGYYQVAFESVTGHSFATKDVGDGRYDSDVNSAGKTGVICLSSCQNICDIDASIQSDVGKISGSVFSDIGCDGINGQLTQVPGACYVMEAEAMCRSGSLGVYSGSEASGGRFVKLACGSTGTLSDRFDGKSGTYDVVLRVQDENDGQSTIRLKVDGVVVSAVRLDRNTDGAGSDNGGFSDFVITGVRLNAGSKIELLVSGDAGEYVRLDKVTFQGAPVTTLVAEPPKAGVKIVLMEADGDVVATTYTDANGNYRFDNVPTGQYRVMGEAPDGTKFTLKDAGSNDAIDSDVGANGQSDLITVTKGACYDIDLGLCTIKKGALEGRYFFDADRGNTDNGDAGIEGKTVTLYAADGVTVIATTTTDADGRYSFTNLAPGSYVVGFQDSASEHRSFVAANVGGDDTIDSDANAGTGLTGVVSVLEGQTTKDVDVGVSEDLGALEGRYFFDAGRDDTDNGDAGVEGKTVTLYAADGVTVITTTTTGADGSYSFTGLAAGSYVVGFEDSSAQGRAFVAANAGGDDTIDSDANATTGVTGIVSVLAGQTTKDVDAGVYLPNDPPVALDDAGKTCADETLTIDLLGNDSDPNGNPISVVSISDEDETVTVGGTLTLASGAKVTLNADGTVTHDGTAAWAGLTIGQSVTEGFSYTITDGEFTASADVDVTICGELNTAETIDARVFQGATATFTVQLFTFQNAIDGYTITLNSINIPNDFHDPKLTVADLGGPVFSAVYCLDSAQDISANILTTATLGVATEGNALEAGLSAQAASRMDSVNWILNQNFTAQDNGDGNGKTFTDLEVQEAIWVLLNGDVFLINNPLLGAAFADNNNGVRDGVEKATVENAMDIYERALAEGDGFEVGAGQILGLILNPTAPAVQDQPMIIGVRFDLFVEDCLCA</sequence>
<dbReference type="AlphaFoldDB" id="A0AAE4Y9R1"/>
<comment type="subcellular location">
    <subcellularLocation>
        <location evidence="1">Secreted</location>
    </subcellularLocation>
</comment>
<feature type="domain" description="SD-repeat containing protein B" evidence="4">
    <location>
        <begin position="532"/>
        <end position="630"/>
    </location>
</feature>
<reference evidence="6" key="1">
    <citation type="submission" date="2020-01" db="EMBL/GenBank/DDBJ databases">
        <authorList>
            <person name="Chen W.-M."/>
        </authorList>
    </citation>
    <scope>NUCLEOTIDE SEQUENCE</scope>
    <source>
        <strain evidence="6">CYK-10</strain>
    </source>
</reference>